<name>A0AC34R3V4_9BILA</name>
<sequence>MAKQVKIPMPVPLKRSLPLDGPHKKRVYVVSGIVLAVVLIIVALVVTIVLATTSHAQDHDPLLDSSTKRLPEVLTIAFNIGYQNESTKNSVDKSKKYVLKLANLLDFSANSLTVKLVPYSDDVDVRFKCSSAKEIADIVAKIEGKSLKGKNPTTKLLIL</sequence>
<dbReference type="WBParaSite" id="JU765_v2.g3310.t1">
    <property type="protein sequence ID" value="JU765_v2.g3310.t1"/>
    <property type="gene ID" value="JU765_v2.g3310"/>
</dbReference>
<protein>
    <submittedName>
        <fullName evidence="2">Uncharacterized protein</fullName>
    </submittedName>
</protein>
<dbReference type="Proteomes" id="UP000887576">
    <property type="component" value="Unplaced"/>
</dbReference>
<accession>A0AC34R3V4</accession>
<evidence type="ECO:0000313" key="2">
    <source>
        <dbReference type="WBParaSite" id="JU765_v2.g3310.t1"/>
    </source>
</evidence>
<organism evidence="1 2">
    <name type="scientific">Panagrolaimus sp. JU765</name>
    <dbReference type="NCBI Taxonomy" id="591449"/>
    <lineage>
        <taxon>Eukaryota</taxon>
        <taxon>Metazoa</taxon>
        <taxon>Ecdysozoa</taxon>
        <taxon>Nematoda</taxon>
        <taxon>Chromadorea</taxon>
        <taxon>Rhabditida</taxon>
        <taxon>Tylenchina</taxon>
        <taxon>Panagrolaimomorpha</taxon>
        <taxon>Panagrolaimoidea</taxon>
        <taxon>Panagrolaimidae</taxon>
        <taxon>Panagrolaimus</taxon>
    </lineage>
</organism>
<reference evidence="2" key="1">
    <citation type="submission" date="2022-11" db="UniProtKB">
        <authorList>
            <consortium name="WormBaseParasite"/>
        </authorList>
    </citation>
    <scope>IDENTIFICATION</scope>
</reference>
<evidence type="ECO:0000313" key="1">
    <source>
        <dbReference type="Proteomes" id="UP000887576"/>
    </source>
</evidence>
<proteinExistence type="predicted"/>